<proteinExistence type="predicted"/>
<accession>A0AAE3XPK3</accession>
<comment type="caution">
    <text evidence="2">The sequence shown here is derived from an EMBL/GenBank/DDBJ whole genome shotgun (WGS) entry which is preliminary data.</text>
</comment>
<dbReference type="GO" id="GO:0008757">
    <property type="term" value="F:S-adenosylmethionine-dependent methyltransferase activity"/>
    <property type="evidence" value="ECO:0007669"/>
    <property type="project" value="InterPro"/>
</dbReference>
<dbReference type="RefSeq" id="WP_309939531.1">
    <property type="nucleotide sequence ID" value="NZ_AP025305.1"/>
</dbReference>
<dbReference type="SUPFAM" id="SSF53335">
    <property type="entry name" value="S-adenosyl-L-methionine-dependent methyltransferases"/>
    <property type="match status" value="1"/>
</dbReference>
<dbReference type="EMBL" id="JAVDQD010000003">
    <property type="protein sequence ID" value="MDR6239768.1"/>
    <property type="molecule type" value="Genomic_DNA"/>
</dbReference>
<dbReference type="Pfam" id="PF08241">
    <property type="entry name" value="Methyltransf_11"/>
    <property type="match status" value="1"/>
</dbReference>
<evidence type="ECO:0000313" key="3">
    <source>
        <dbReference type="Proteomes" id="UP001185092"/>
    </source>
</evidence>
<dbReference type="Proteomes" id="UP001185092">
    <property type="component" value="Unassembled WGS sequence"/>
</dbReference>
<gene>
    <name evidence="2" type="ORF">HNQ88_002816</name>
</gene>
<dbReference type="Gene3D" id="3.40.50.150">
    <property type="entry name" value="Vaccinia Virus protein VP39"/>
    <property type="match status" value="1"/>
</dbReference>
<keyword evidence="3" id="KW-1185">Reference proteome</keyword>
<sequence length="254" mass="28470">MNINKHNSRAWDKEDGLEEWKQPFSHEVIKKAKRNIAEVLLTNSKSVPSDWYMPVKGKKILCLASGGGQQAPIFSAMGANVTLVDISANQLAKDKMVAEREGLAIDIIQHDMCDLSIFEDETFDMIFHPISNCFIEDPNLVWAECYRVLKKGGSLLSGFVNPILYLFDMDAIEQGELKVTNTIPYSDVEQLPKDQLKKRIENNDTLEYGHSLDTLIGGQIAVGFAVTGFYEDYSCDDTLDKYIHSSIATKALKV</sequence>
<name>A0AAE3XPK3_9BACT</name>
<dbReference type="InterPro" id="IPR029063">
    <property type="entry name" value="SAM-dependent_MTases_sf"/>
</dbReference>
<reference evidence="2" key="1">
    <citation type="submission" date="2023-07" db="EMBL/GenBank/DDBJ databases">
        <title>Genomic Encyclopedia of Type Strains, Phase IV (KMG-IV): sequencing the most valuable type-strain genomes for metagenomic binning, comparative biology and taxonomic classification.</title>
        <authorList>
            <person name="Goeker M."/>
        </authorList>
    </citation>
    <scope>NUCLEOTIDE SEQUENCE</scope>
    <source>
        <strain evidence="2">DSM 26174</strain>
    </source>
</reference>
<protein>
    <submittedName>
        <fullName evidence="2">Ubiquinone/menaquinone biosynthesis C-methylase UbiE</fullName>
    </submittedName>
</protein>
<dbReference type="InterPro" id="IPR013216">
    <property type="entry name" value="Methyltransf_11"/>
</dbReference>
<evidence type="ECO:0000259" key="1">
    <source>
        <dbReference type="Pfam" id="PF08241"/>
    </source>
</evidence>
<dbReference type="AlphaFoldDB" id="A0AAE3XPK3"/>
<feature type="domain" description="Methyltransferase type 11" evidence="1">
    <location>
        <begin position="61"/>
        <end position="156"/>
    </location>
</feature>
<organism evidence="2 3">
    <name type="scientific">Aureibacter tunicatorum</name>
    <dbReference type="NCBI Taxonomy" id="866807"/>
    <lineage>
        <taxon>Bacteria</taxon>
        <taxon>Pseudomonadati</taxon>
        <taxon>Bacteroidota</taxon>
        <taxon>Cytophagia</taxon>
        <taxon>Cytophagales</taxon>
        <taxon>Persicobacteraceae</taxon>
        <taxon>Aureibacter</taxon>
    </lineage>
</organism>
<dbReference type="CDD" id="cd02440">
    <property type="entry name" value="AdoMet_MTases"/>
    <property type="match status" value="1"/>
</dbReference>
<evidence type="ECO:0000313" key="2">
    <source>
        <dbReference type="EMBL" id="MDR6239768.1"/>
    </source>
</evidence>
<keyword evidence="2" id="KW-0830">Ubiquinone</keyword>